<dbReference type="Gene3D" id="3.40.50.300">
    <property type="entry name" value="P-loop containing nucleotide triphosphate hydrolases"/>
    <property type="match status" value="1"/>
</dbReference>
<sequence>MTTEQILRIKSAMIIYSLETSLGNFVLSSEFQDSISENNISGITNRLKEGQNFSDKDNITLLIESSYLDEVFNFAIDITKGTSYEVKMRSLKDFCSTLNIFDIRNAISHPNRPFPDTYWFRAATIASDPLILQLGLGEVRQALNAAQAEQLSPPPDDWINNVKWAIPNTLPESFDHEITGLLGRDSETKDLESTISKARNNLVAIVAPGGVGKTALILQFLKDISLNPKWSTKINAILFCTLKNERLTPDGIEKIEAINGIDQIKTSLLDDLNSIYLDKKFDSFEGATTQLESEKILICIDNLETLLVHSQEEFLNFNESLPLLWKVIVTSRISIDSATTVPIQPLGKRHAVNLCRNYFKRRGVSSFKQEDLENIAFRANNNPLAIRLTVDLYVKGIDIAESISKSQKDIAAFSYNNLIESLKEYSIWILEAIYVSGQVSKSQLLDLLELSNDEISESINELSKTSLVVRDTSETGNDQFKLSDSIKDLLLVNPINIEVRSKISNKVKERKNKIQEQLNRNQILGINEFDVEFISENISDTIRALVVDLNKALARPFAKRNHFDLVNLKNRFTELIAYNSSNHELLFHYSRILKGIRDEAGETQVIEEALKHDNSNPRYLFAKGLILFHQKDSEKANEIFEKLLNNGYGNPENSSKKYSSSLTKLNFLCLLNIGRYTEILERSIDWKNESDWKVMMGTYRATALKRTVEIKRHNYPEKEKAYSKILDIYEFIFQKESYPYLACNETLKFLKDLSSFNINASFSNDFVYKFIEFVANHFFNIVSAIKGQSIDNSDNRTFLEGLRNIKFESAENPLKNSKWFTPVKVEQYDKEHIEELLDEGYTIVRVNNIPENSFGMSSFIFAKDEEGNDFFLHVDNFEHGWTRWGYIKLHDKLGIKYERLSNDKATVPYEILEIDKFEI</sequence>
<comment type="caution">
    <text evidence="1">The sequence shown here is derived from an EMBL/GenBank/DDBJ whole genome shotgun (WGS) entry which is preliminary data.</text>
</comment>
<evidence type="ECO:0000313" key="2">
    <source>
        <dbReference type="Proteomes" id="UP001165489"/>
    </source>
</evidence>
<dbReference type="SUPFAM" id="SSF48452">
    <property type="entry name" value="TPR-like"/>
    <property type="match status" value="1"/>
</dbReference>
<evidence type="ECO:0000313" key="1">
    <source>
        <dbReference type="EMBL" id="MCH7409989.1"/>
    </source>
</evidence>
<dbReference type="SUPFAM" id="SSF52540">
    <property type="entry name" value="P-loop containing nucleoside triphosphate hydrolases"/>
    <property type="match status" value="1"/>
</dbReference>
<keyword evidence="1" id="KW-0067">ATP-binding</keyword>
<organism evidence="1 2">
    <name type="scientific">Belliella filtrata</name>
    <dbReference type="NCBI Taxonomy" id="2923435"/>
    <lineage>
        <taxon>Bacteria</taxon>
        <taxon>Pseudomonadati</taxon>
        <taxon>Bacteroidota</taxon>
        <taxon>Cytophagia</taxon>
        <taxon>Cytophagales</taxon>
        <taxon>Cyclobacteriaceae</taxon>
        <taxon>Belliella</taxon>
    </lineage>
</organism>
<keyword evidence="2" id="KW-1185">Reference proteome</keyword>
<reference evidence="1" key="1">
    <citation type="submission" date="2022-03" db="EMBL/GenBank/DDBJ databases">
        <title>De novo assembled genomes of Belliella spp. (Cyclobacteriaceae) strains.</title>
        <authorList>
            <person name="Szabo A."/>
            <person name="Korponai K."/>
            <person name="Felfoldi T."/>
        </authorList>
    </citation>
    <scope>NUCLEOTIDE SEQUENCE</scope>
    <source>
        <strain evidence="1">DSM 111904</strain>
    </source>
</reference>
<dbReference type="EMBL" id="JAKZGP010000027">
    <property type="protein sequence ID" value="MCH7409989.1"/>
    <property type="molecule type" value="Genomic_DNA"/>
</dbReference>
<keyword evidence="1" id="KW-0547">Nucleotide-binding</keyword>
<accession>A0ABS9V1A0</accession>
<dbReference type="RefSeq" id="WP_241348360.1">
    <property type="nucleotide sequence ID" value="NZ_JAKZGP010000027.1"/>
</dbReference>
<dbReference type="Gene3D" id="1.25.40.10">
    <property type="entry name" value="Tetratricopeptide repeat domain"/>
    <property type="match status" value="1"/>
</dbReference>
<dbReference type="Proteomes" id="UP001165489">
    <property type="component" value="Unassembled WGS sequence"/>
</dbReference>
<name>A0ABS9V1A0_9BACT</name>
<proteinExistence type="predicted"/>
<protein>
    <submittedName>
        <fullName evidence="1">ATP-binding protein</fullName>
    </submittedName>
</protein>
<dbReference type="InterPro" id="IPR011990">
    <property type="entry name" value="TPR-like_helical_dom_sf"/>
</dbReference>
<dbReference type="InterPro" id="IPR027417">
    <property type="entry name" value="P-loop_NTPase"/>
</dbReference>
<gene>
    <name evidence="1" type="ORF">MM239_11340</name>
</gene>
<dbReference type="GO" id="GO:0005524">
    <property type="term" value="F:ATP binding"/>
    <property type="evidence" value="ECO:0007669"/>
    <property type="project" value="UniProtKB-KW"/>
</dbReference>